<comment type="subunit">
    <text evidence="3">Homodimer.</text>
</comment>
<dbReference type="GO" id="GO:0071771">
    <property type="term" value="F:aldehyde oxygenase (deformylating) activity"/>
    <property type="evidence" value="ECO:0007669"/>
    <property type="project" value="UniProtKB-EC"/>
</dbReference>
<dbReference type="Gramene" id="TRITD2Av1G227710.4">
    <property type="protein sequence ID" value="TRITD2Av1G227710.4"/>
    <property type="gene ID" value="TRITD2Av1G227710"/>
</dbReference>
<feature type="transmembrane region" description="Helical" evidence="12">
    <location>
        <begin position="325"/>
        <end position="345"/>
    </location>
</feature>
<evidence type="ECO:0000256" key="9">
    <source>
        <dbReference type="ARBA" id="ARBA00023136"/>
    </source>
</evidence>
<evidence type="ECO:0000256" key="12">
    <source>
        <dbReference type="SAM" id="Phobius"/>
    </source>
</evidence>
<dbReference type="GO" id="GO:0005506">
    <property type="term" value="F:iron ion binding"/>
    <property type="evidence" value="ECO:0007669"/>
    <property type="project" value="InterPro"/>
</dbReference>
<proteinExistence type="inferred from homology"/>
<keyword evidence="16" id="KW-1185">Reference proteome</keyword>
<evidence type="ECO:0000256" key="10">
    <source>
        <dbReference type="ARBA" id="ARBA00023239"/>
    </source>
</evidence>
<name>A0A9R1P132_TRITD</name>
<evidence type="ECO:0000256" key="2">
    <source>
        <dbReference type="ARBA" id="ARBA00009324"/>
    </source>
</evidence>
<keyword evidence="10" id="KW-0456">Lyase</keyword>
<feature type="transmembrane region" description="Helical" evidence="12">
    <location>
        <begin position="182"/>
        <end position="210"/>
    </location>
</feature>
<comment type="subcellular location">
    <subcellularLocation>
        <location evidence="1">Endoplasmic reticulum membrane</location>
        <topology evidence="1">Multi-pass membrane protein</topology>
    </subcellularLocation>
</comment>
<reference evidence="15 16" key="1">
    <citation type="submission" date="2017-09" db="EMBL/GenBank/DDBJ databases">
        <authorList>
            <consortium name="International Durum Wheat Genome Sequencing Consortium (IDWGSC)"/>
            <person name="Milanesi L."/>
        </authorList>
    </citation>
    <scope>NUCLEOTIDE SEQUENCE [LARGE SCALE GENOMIC DNA]</scope>
    <source>
        <strain evidence="16">cv. Svevo</strain>
    </source>
</reference>
<keyword evidence="5 12" id="KW-0812">Transmembrane</keyword>
<evidence type="ECO:0000256" key="1">
    <source>
        <dbReference type="ARBA" id="ARBA00004477"/>
    </source>
</evidence>
<dbReference type="InterPro" id="IPR006694">
    <property type="entry name" value="Fatty_acid_hydroxylase"/>
</dbReference>
<evidence type="ECO:0000256" key="5">
    <source>
        <dbReference type="ARBA" id="ARBA00022692"/>
    </source>
</evidence>
<dbReference type="InterPro" id="IPR021940">
    <property type="entry name" value="CER1-like_C"/>
</dbReference>
<keyword evidence="6" id="KW-0256">Endoplasmic reticulum</keyword>
<dbReference type="PANTHER" id="PTHR11863">
    <property type="entry name" value="STEROL DESATURASE"/>
    <property type="match status" value="1"/>
</dbReference>
<feature type="domain" description="Very-long-chain aldehyde decarbonylase CER1-like C-terminal" evidence="14">
    <location>
        <begin position="417"/>
        <end position="568"/>
    </location>
</feature>
<organism evidence="15 16">
    <name type="scientific">Triticum turgidum subsp. durum</name>
    <name type="common">Durum wheat</name>
    <name type="synonym">Triticum durum</name>
    <dbReference type="NCBI Taxonomy" id="4567"/>
    <lineage>
        <taxon>Eukaryota</taxon>
        <taxon>Viridiplantae</taxon>
        <taxon>Streptophyta</taxon>
        <taxon>Embryophyta</taxon>
        <taxon>Tracheophyta</taxon>
        <taxon>Spermatophyta</taxon>
        <taxon>Magnoliopsida</taxon>
        <taxon>Liliopsida</taxon>
        <taxon>Poales</taxon>
        <taxon>Poaceae</taxon>
        <taxon>BOP clade</taxon>
        <taxon>Pooideae</taxon>
        <taxon>Triticodae</taxon>
        <taxon>Triticeae</taxon>
        <taxon>Triticinae</taxon>
        <taxon>Triticum</taxon>
    </lineage>
</organism>
<evidence type="ECO:0000256" key="6">
    <source>
        <dbReference type="ARBA" id="ARBA00022824"/>
    </source>
</evidence>
<sequence>MATRPGPLTEWPWQWMGSFKYLVLAPAALHTAHRVVTKGWGDMSLAYAAMLPALLLRMIHNQIWISLSRHQTARRKHIIVDRGLEFDQVDRESSWDDQIIFNGLFFYLAYAAVPNVSRMPVWRTDGAIITALLHIGPVEFLYYWFHRALHHHFLYSRYHSHHHASIVTEPITSVIHPFAEHVVYFLLFSIPMMTPIFMGCGSVLAVVLYITYIDFMNNMGHCNFELVPKRVFHVFPALKYLMYTPSFHSLHHTQFRTNYSLFMPFYDYIYNTMDNSTDELYERALKGTEETPDLVHLTHMTNLRSTYHLRVGIASIASRPSESPVWYMWMIWPVAWLSMVLAWVYGSSAFVVENHTLKKFKMQTWAIPRYNFHAKQLNGGGELFTKKYPKLRVRLVDGSGLATAVVLKSIPLDTKQVFLCGSSSKVAHATATALCERGVQVIMNQKKEYDMLKLRVPESSTGYLKFSSDEIPRIWIGDIIDDKQQRRAPSGTIFIPTSQFPLKKTRKDCTYLGSPAMKIPETMQNVHTCENWLPRRVMSAWRIAAIIHAQEGWNMHECGDDMMDIEKLTAGGERWRICLWSGVPGVDPHLKVAAYGPLVAEISSAPMSKTKQSVENHLLDSHAKQERANTHLRSKFSAAHASLDILLNTANIDL</sequence>
<evidence type="ECO:0000259" key="13">
    <source>
        <dbReference type="Pfam" id="PF04116"/>
    </source>
</evidence>
<comment type="similarity">
    <text evidence="2">Belongs to the sterol desaturase family.</text>
</comment>
<evidence type="ECO:0000259" key="14">
    <source>
        <dbReference type="Pfam" id="PF12076"/>
    </source>
</evidence>
<evidence type="ECO:0000313" key="16">
    <source>
        <dbReference type="Proteomes" id="UP000324705"/>
    </source>
</evidence>
<evidence type="ECO:0000256" key="4">
    <source>
        <dbReference type="ARBA" id="ARBA00013146"/>
    </source>
</evidence>
<dbReference type="Pfam" id="PF12076">
    <property type="entry name" value="CER1-like_C"/>
    <property type="match status" value="1"/>
</dbReference>
<dbReference type="Pfam" id="PF04116">
    <property type="entry name" value="FA_hydroxylase"/>
    <property type="match status" value="1"/>
</dbReference>
<keyword evidence="7" id="KW-0521">NADP</keyword>
<dbReference type="GO" id="GO:0008610">
    <property type="term" value="P:lipid biosynthetic process"/>
    <property type="evidence" value="ECO:0007669"/>
    <property type="project" value="InterPro"/>
</dbReference>
<evidence type="ECO:0000256" key="11">
    <source>
        <dbReference type="ARBA" id="ARBA00047909"/>
    </source>
</evidence>
<accession>A0A9R1P132</accession>
<comment type="catalytic activity">
    <reaction evidence="11">
        <text>a long-chain fatty aldehyde + 2 NADPH + O2 + H(+) = a long-chain alkane + formate + 2 NADP(+) + H2O</text>
        <dbReference type="Rhea" id="RHEA:21440"/>
        <dbReference type="ChEBI" id="CHEBI:15377"/>
        <dbReference type="ChEBI" id="CHEBI:15378"/>
        <dbReference type="ChEBI" id="CHEBI:15379"/>
        <dbReference type="ChEBI" id="CHEBI:15740"/>
        <dbReference type="ChEBI" id="CHEBI:17176"/>
        <dbReference type="ChEBI" id="CHEBI:57783"/>
        <dbReference type="ChEBI" id="CHEBI:58349"/>
        <dbReference type="ChEBI" id="CHEBI:83563"/>
        <dbReference type="EC" id="4.1.99.5"/>
    </reaction>
</comment>
<feature type="transmembrane region" description="Helical" evidence="12">
    <location>
        <begin position="44"/>
        <end position="67"/>
    </location>
</feature>
<evidence type="ECO:0000256" key="8">
    <source>
        <dbReference type="ARBA" id="ARBA00022989"/>
    </source>
</evidence>
<dbReference type="AlphaFoldDB" id="A0A9R1P132"/>
<evidence type="ECO:0000256" key="7">
    <source>
        <dbReference type="ARBA" id="ARBA00022857"/>
    </source>
</evidence>
<dbReference type="GO" id="GO:0016491">
    <property type="term" value="F:oxidoreductase activity"/>
    <property type="evidence" value="ECO:0007669"/>
    <property type="project" value="InterPro"/>
</dbReference>
<evidence type="ECO:0000256" key="3">
    <source>
        <dbReference type="ARBA" id="ARBA00011738"/>
    </source>
</evidence>
<dbReference type="EC" id="4.1.99.5" evidence="4"/>
<dbReference type="InterPro" id="IPR050307">
    <property type="entry name" value="Sterol_Desaturase_Related"/>
</dbReference>
<dbReference type="GO" id="GO:0006950">
    <property type="term" value="P:response to stress"/>
    <property type="evidence" value="ECO:0007669"/>
    <property type="project" value="UniProtKB-ARBA"/>
</dbReference>
<evidence type="ECO:0000313" key="15">
    <source>
        <dbReference type="EMBL" id="VAH34652.1"/>
    </source>
</evidence>
<keyword evidence="8 12" id="KW-1133">Transmembrane helix</keyword>
<feature type="domain" description="Fatty acid hydroxylase" evidence="13">
    <location>
        <begin position="133"/>
        <end position="272"/>
    </location>
</feature>
<dbReference type="Proteomes" id="UP000324705">
    <property type="component" value="Chromosome 2A"/>
</dbReference>
<keyword evidence="9 12" id="KW-0472">Membrane</keyword>
<protein>
    <recommendedName>
        <fullName evidence="4">aldehyde oxygenase (deformylating)</fullName>
        <ecNumber evidence="4">4.1.99.5</ecNumber>
    </recommendedName>
</protein>
<dbReference type="GO" id="GO:0005789">
    <property type="term" value="C:endoplasmic reticulum membrane"/>
    <property type="evidence" value="ECO:0007669"/>
    <property type="project" value="UniProtKB-SubCell"/>
</dbReference>
<gene>
    <name evidence="15" type="ORF">TRITD_2Av1G227710</name>
</gene>
<dbReference type="EMBL" id="LT934113">
    <property type="protein sequence ID" value="VAH34652.1"/>
    <property type="molecule type" value="Genomic_DNA"/>
</dbReference>
<feature type="transmembrane region" description="Helical" evidence="12">
    <location>
        <begin position="127"/>
        <end position="145"/>
    </location>
</feature>